<dbReference type="AlphaFoldDB" id="A0AAN7IIH4"/>
<keyword evidence="4" id="KW-1185">Reference proteome</keyword>
<dbReference type="Gene3D" id="3.40.50.10140">
    <property type="entry name" value="Toll/interleukin-1 receptor homology (TIR) domain"/>
    <property type="match status" value="1"/>
</dbReference>
<dbReference type="Pfam" id="PF01582">
    <property type="entry name" value="TIR"/>
    <property type="match status" value="1"/>
</dbReference>
<dbReference type="GO" id="GO:0007165">
    <property type="term" value="P:signal transduction"/>
    <property type="evidence" value="ECO:0007669"/>
    <property type="project" value="InterPro"/>
</dbReference>
<dbReference type="InterPro" id="IPR035897">
    <property type="entry name" value="Toll_tir_struct_dom_sf"/>
</dbReference>
<protein>
    <recommendedName>
        <fullName evidence="2">TIR domain-containing protein</fullName>
    </recommendedName>
</protein>
<dbReference type="SMART" id="SM00255">
    <property type="entry name" value="TIR"/>
    <property type="match status" value="1"/>
</dbReference>
<dbReference type="PANTHER" id="PTHR32009:SF153">
    <property type="entry name" value="TMV RESISTANCE PROTEIN N-LIKE"/>
    <property type="match status" value="1"/>
</dbReference>
<sequence length="221" mass="24884">MAFTSSLPSSSSTPRSAHDVFLSFKGENTCFTDDLYASLKQKGISTFRVDEKLKQGVINTSELLKAIEESRVAIIILSKDYTSSRWCLIELAKIIECMEKMGLVVLPVFHYVDNNDVHHQRGTLANAFAKHEEHLQDNIGNVQTWKAALTKIGDLAGWDLKEKLDSIVIHEILIKIFSELNREFPSVCEELVGIDSRVKEVLDLYLGEGRNGQNNSCKRNL</sequence>
<dbReference type="EMBL" id="JAXUIC010000009">
    <property type="protein sequence ID" value="KAK4573377.1"/>
    <property type="molecule type" value="Genomic_DNA"/>
</dbReference>
<proteinExistence type="predicted"/>
<comment type="caution">
    <text evidence="3">The sequence shown here is derived from an EMBL/GenBank/DDBJ whole genome shotgun (WGS) entry which is preliminary data.</text>
</comment>
<organism evidence="3 4">
    <name type="scientific">Quercus rubra</name>
    <name type="common">Northern red oak</name>
    <name type="synonym">Quercus borealis</name>
    <dbReference type="NCBI Taxonomy" id="3512"/>
    <lineage>
        <taxon>Eukaryota</taxon>
        <taxon>Viridiplantae</taxon>
        <taxon>Streptophyta</taxon>
        <taxon>Embryophyta</taxon>
        <taxon>Tracheophyta</taxon>
        <taxon>Spermatophyta</taxon>
        <taxon>Magnoliopsida</taxon>
        <taxon>eudicotyledons</taxon>
        <taxon>Gunneridae</taxon>
        <taxon>Pentapetalae</taxon>
        <taxon>rosids</taxon>
        <taxon>fabids</taxon>
        <taxon>Fagales</taxon>
        <taxon>Fagaceae</taxon>
        <taxon>Quercus</taxon>
    </lineage>
</organism>
<dbReference type="InterPro" id="IPR000157">
    <property type="entry name" value="TIR_dom"/>
</dbReference>
<dbReference type="Proteomes" id="UP001324115">
    <property type="component" value="Unassembled WGS sequence"/>
</dbReference>
<dbReference type="PROSITE" id="PS50104">
    <property type="entry name" value="TIR"/>
    <property type="match status" value="1"/>
</dbReference>
<accession>A0AAN7IIH4</accession>
<reference evidence="3 4" key="1">
    <citation type="journal article" date="2023" name="G3 (Bethesda)">
        <title>A haplotype-resolved chromosome-scale genome for Quercus rubra L. provides insights into the genetics of adaptive traits for red oak species.</title>
        <authorList>
            <person name="Kapoor B."/>
            <person name="Jenkins J."/>
            <person name="Schmutz J."/>
            <person name="Zhebentyayeva T."/>
            <person name="Kuelheim C."/>
            <person name="Coggeshall M."/>
            <person name="Heim C."/>
            <person name="Lasky J.R."/>
            <person name="Leites L."/>
            <person name="Islam-Faridi N."/>
            <person name="Romero-Severson J."/>
            <person name="DeLeo V.L."/>
            <person name="Lucas S.M."/>
            <person name="Lazic D."/>
            <person name="Gailing O."/>
            <person name="Carlson J."/>
            <person name="Staton M."/>
        </authorList>
    </citation>
    <scope>NUCLEOTIDE SEQUENCE [LARGE SCALE GENOMIC DNA]</scope>
    <source>
        <strain evidence="3">Pseudo-F2</strain>
    </source>
</reference>
<keyword evidence="1" id="KW-0520">NAD</keyword>
<name>A0AAN7IIH4_QUERU</name>
<evidence type="ECO:0000313" key="4">
    <source>
        <dbReference type="Proteomes" id="UP001324115"/>
    </source>
</evidence>
<evidence type="ECO:0000313" key="3">
    <source>
        <dbReference type="EMBL" id="KAK4573377.1"/>
    </source>
</evidence>
<feature type="domain" description="TIR" evidence="2">
    <location>
        <begin position="16"/>
        <end position="180"/>
    </location>
</feature>
<gene>
    <name evidence="3" type="ORF">RGQ29_031369</name>
</gene>
<evidence type="ECO:0000256" key="1">
    <source>
        <dbReference type="ARBA" id="ARBA00023027"/>
    </source>
</evidence>
<evidence type="ECO:0000259" key="2">
    <source>
        <dbReference type="PROSITE" id="PS50104"/>
    </source>
</evidence>
<dbReference type="PANTHER" id="PTHR32009">
    <property type="entry name" value="TMV RESISTANCE PROTEIN N-LIKE"/>
    <property type="match status" value="1"/>
</dbReference>
<dbReference type="SUPFAM" id="SSF52200">
    <property type="entry name" value="Toll/Interleukin receptor TIR domain"/>
    <property type="match status" value="1"/>
</dbReference>